<dbReference type="Proteomes" id="UP000305948">
    <property type="component" value="Unassembled WGS sequence"/>
</dbReference>
<evidence type="ECO:0000256" key="1">
    <source>
        <dbReference type="SAM" id="Phobius"/>
    </source>
</evidence>
<protein>
    <submittedName>
        <fullName evidence="2">Uncharacterized protein</fullName>
    </submittedName>
</protein>
<reference evidence="2 3" key="1">
    <citation type="journal article" date="2019" name="Nat. Ecol. Evol.">
        <title>Megaphylogeny resolves global patterns of mushroom evolution.</title>
        <authorList>
            <person name="Varga T."/>
            <person name="Krizsan K."/>
            <person name="Foldi C."/>
            <person name="Dima B."/>
            <person name="Sanchez-Garcia M."/>
            <person name="Sanchez-Ramirez S."/>
            <person name="Szollosi G.J."/>
            <person name="Szarkandi J.G."/>
            <person name="Papp V."/>
            <person name="Albert L."/>
            <person name="Andreopoulos W."/>
            <person name="Angelini C."/>
            <person name="Antonin V."/>
            <person name="Barry K.W."/>
            <person name="Bougher N.L."/>
            <person name="Buchanan P."/>
            <person name="Buyck B."/>
            <person name="Bense V."/>
            <person name="Catcheside P."/>
            <person name="Chovatia M."/>
            <person name="Cooper J."/>
            <person name="Damon W."/>
            <person name="Desjardin D."/>
            <person name="Finy P."/>
            <person name="Geml J."/>
            <person name="Haridas S."/>
            <person name="Hughes K."/>
            <person name="Justo A."/>
            <person name="Karasinski D."/>
            <person name="Kautmanova I."/>
            <person name="Kiss B."/>
            <person name="Kocsube S."/>
            <person name="Kotiranta H."/>
            <person name="LaButti K.M."/>
            <person name="Lechner B.E."/>
            <person name="Liimatainen K."/>
            <person name="Lipzen A."/>
            <person name="Lukacs Z."/>
            <person name="Mihaltcheva S."/>
            <person name="Morgado L.N."/>
            <person name="Niskanen T."/>
            <person name="Noordeloos M.E."/>
            <person name="Ohm R.A."/>
            <person name="Ortiz-Santana B."/>
            <person name="Ovrebo C."/>
            <person name="Racz N."/>
            <person name="Riley R."/>
            <person name="Savchenko A."/>
            <person name="Shiryaev A."/>
            <person name="Soop K."/>
            <person name="Spirin V."/>
            <person name="Szebenyi C."/>
            <person name="Tomsovsky M."/>
            <person name="Tulloss R.E."/>
            <person name="Uehling J."/>
            <person name="Grigoriev I.V."/>
            <person name="Vagvolgyi C."/>
            <person name="Papp T."/>
            <person name="Martin F.M."/>
            <person name="Miettinen O."/>
            <person name="Hibbett D.S."/>
            <person name="Nagy L.G."/>
        </authorList>
    </citation>
    <scope>NUCLEOTIDE SEQUENCE [LARGE SCALE GENOMIC DNA]</scope>
    <source>
        <strain evidence="2 3">OMC1185</strain>
    </source>
</reference>
<accession>A0A5C3MYQ7</accession>
<dbReference type="AlphaFoldDB" id="A0A5C3MYQ7"/>
<sequence length="116" mass="12648">MSLRDVLQNPQGSCLAIRSATVARVNAVAGICGCARAHRLCGLVATLRDTFSTTRMLKCFWPLFLVIVLPFCSIRGSVLAGRLHNQICSTNVILIRPNIDRLLADCPFHGSAMHTI</sequence>
<evidence type="ECO:0000313" key="3">
    <source>
        <dbReference type="Proteomes" id="UP000305948"/>
    </source>
</evidence>
<feature type="transmembrane region" description="Helical" evidence="1">
    <location>
        <begin position="60"/>
        <end position="80"/>
    </location>
</feature>
<organism evidence="2 3">
    <name type="scientific">Heliocybe sulcata</name>
    <dbReference type="NCBI Taxonomy" id="5364"/>
    <lineage>
        <taxon>Eukaryota</taxon>
        <taxon>Fungi</taxon>
        <taxon>Dikarya</taxon>
        <taxon>Basidiomycota</taxon>
        <taxon>Agaricomycotina</taxon>
        <taxon>Agaricomycetes</taxon>
        <taxon>Gloeophyllales</taxon>
        <taxon>Gloeophyllaceae</taxon>
        <taxon>Heliocybe</taxon>
    </lineage>
</organism>
<evidence type="ECO:0000313" key="2">
    <source>
        <dbReference type="EMBL" id="TFK50002.1"/>
    </source>
</evidence>
<keyword evidence="1" id="KW-0812">Transmembrane</keyword>
<proteinExistence type="predicted"/>
<dbReference type="EMBL" id="ML213514">
    <property type="protein sequence ID" value="TFK50002.1"/>
    <property type="molecule type" value="Genomic_DNA"/>
</dbReference>
<keyword evidence="1" id="KW-1133">Transmembrane helix</keyword>
<gene>
    <name evidence="2" type="ORF">OE88DRAFT_305565</name>
</gene>
<name>A0A5C3MYQ7_9AGAM</name>
<keyword evidence="3" id="KW-1185">Reference proteome</keyword>
<keyword evidence="1" id="KW-0472">Membrane</keyword>